<dbReference type="PROSITE" id="PS50088">
    <property type="entry name" value="ANK_REPEAT"/>
    <property type="match status" value="7"/>
</dbReference>
<dbReference type="Pfam" id="PF12796">
    <property type="entry name" value="Ank_2"/>
    <property type="match status" value="3"/>
</dbReference>
<evidence type="ECO:0000256" key="4">
    <source>
        <dbReference type="SAM" id="SignalP"/>
    </source>
</evidence>
<dbReference type="PANTHER" id="PTHR24198">
    <property type="entry name" value="ANKYRIN REPEAT AND PROTEIN KINASE DOMAIN-CONTAINING PROTEIN"/>
    <property type="match status" value="1"/>
</dbReference>
<keyword evidence="4" id="KW-0732">Signal</keyword>
<feature type="chain" id="PRO_5011554454" evidence="4">
    <location>
        <begin position="19"/>
        <end position="503"/>
    </location>
</feature>
<feature type="repeat" description="ANK" evidence="3">
    <location>
        <begin position="444"/>
        <end position="477"/>
    </location>
</feature>
<dbReference type="PRINTS" id="PR01415">
    <property type="entry name" value="ANKYRIN"/>
</dbReference>
<dbReference type="SUPFAM" id="SSF48403">
    <property type="entry name" value="Ankyrin repeat"/>
    <property type="match status" value="2"/>
</dbReference>
<dbReference type="RefSeq" id="WP_090884606.1">
    <property type="nucleotide sequence ID" value="NZ_FOGG01000013.1"/>
</dbReference>
<keyword evidence="6" id="KW-1185">Reference proteome</keyword>
<proteinExistence type="predicted"/>
<dbReference type="Proteomes" id="UP000199572">
    <property type="component" value="Unassembled WGS sequence"/>
</dbReference>
<keyword evidence="1" id="KW-0677">Repeat</keyword>
<keyword evidence="2 3" id="KW-0040">ANK repeat</keyword>
<dbReference type="Gene3D" id="1.25.40.20">
    <property type="entry name" value="Ankyrin repeat-containing domain"/>
    <property type="match status" value="3"/>
</dbReference>
<dbReference type="STRING" id="390241.SAMN04488023_11341"/>
<dbReference type="OrthoDB" id="2575953at2"/>
<feature type="signal peptide" evidence="4">
    <location>
        <begin position="1"/>
        <end position="18"/>
    </location>
</feature>
<reference evidence="5 6" key="1">
    <citation type="submission" date="2016-10" db="EMBL/GenBank/DDBJ databases">
        <authorList>
            <person name="de Groot N.N."/>
        </authorList>
    </citation>
    <scope>NUCLEOTIDE SEQUENCE [LARGE SCALE GENOMIC DNA]</scope>
    <source>
        <strain evidence="5 6">DSM 18610</strain>
    </source>
</reference>
<dbReference type="InterPro" id="IPR036770">
    <property type="entry name" value="Ankyrin_rpt-contain_sf"/>
</dbReference>
<dbReference type="PANTHER" id="PTHR24198:SF165">
    <property type="entry name" value="ANKYRIN REPEAT-CONTAINING PROTEIN-RELATED"/>
    <property type="match status" value="1"/>
</dbReference>
<gene>
    <name evidence="5" type="ORF">SAMN04488023_11341</name>
</gene>
<evidence type="ECO:0000256" key="1">
    <source>
        <dbReference type="ARBA" id="ARBA00022737"/>
    </source>
</evidence>
<protein>
    <submittedName>
        <fullName evidence="5">Ankyrin repeat-containing protein</fullName>
    </submittedName>
</protein>
<feature type="repeat" description="ANK" evidence="3">
    <location>
        <begin position="257"/>
        <end position="290"/>
    </location>
</feature>
<accession>A0A1H9QY85</accession>
<feature type="repeat" description="ANK" evidence="3">
    <location>
        <begin position="411"/>
        <end position="443"/>
    </location>
</feature>
<feature type="repeat" description="ANK" evidence="3">
    <location>
        <begin position="122"/>
        <end position="156"/>
    </location>
</feature>
<evidence type="ECO:0000256" key="3">
    <source>
        <dbReference type="PROSITE-ProRule" id="PRU00023"/>
    </source>
</evidence>
<dbReference type="EMBL" id="FOGG01000013">
    <property type="protein sequence ID" value="SER65426.1"/>
    <property type="molecule type" value="Genomic_DNA"/>
</dbReference>
<evidence type="ECO:0000313" key="6">
    <source>
        <dbReference type="Proteomes" id="UP000199572"/>
    </source>
</evidence>
<feature type="repeat" description="ANK" evidence="3">
    <location>
        <begin position="325"/>
        <end position="357"/>
    </location>
</feature>
<organism evidence="5 6">
    <name type="scientific">Pedobacter rhizosphaerae</name>
    <dbReference type="NCBI Taxonomy" id="390241"/>
    <lineage>
        <taxon>Bacteria</taxon>
        <taxon>Pseudomonadati</taxon>
        <taxon>Bacteroidota</taxon>
        <taxon>Sphingobacteriia</taxon>
        <taxon>Sphingobacteriales</taxon>
        <taxon>Sphingobacteriaceae</taxon>
        <taxon>Pedobacter</taxon>
    </lineage>
</organism>
<dbReference type="SMART" id="SM00248">
    <property type="entry name" value="ANK"/>
    <property type="match status" value="10"/>
</dbReference>
<evidence type="ECO:0000256" key="2">
    <source>
        <dbReference type="ARBA" id="ARBA00023043"/>
    </source>
</evidence>
<feature type="repeat" description="ANK" evidence="3">
    <location>
        <begin position="89"/>
        <end position="121"/>
    </location>
</feature>
<sequence length="503" mass="53594">MKKLLLALTVLWSVSAQAQKNTLLDQSFWQGKADVNAVKAEIEKGANPAQLNGMSFDPVVMAINAEAPNETIKFLLAQPGNVVTKPTHDGRIYLHWAASRGNEEIVGYLISKGSNISLKDSHGTSPLIFAASAGQPNTKIYDLFLAKGANLKTDLNGNGANALLLAIGNDKELKLTDYFISKGLDLKSTDATGTNAFGYAARAGNIDVLKALLQKGVSVDKNALISASEGGRRGSAPVEVFTYLEGLKVDPKAVNKEGRNVLHALVRRPNQNEIITHFLASGVDVNQADNDGNTPFMNAAATNRDTALLALLLPKVKNINQVNGKGLTPLAMAVNSNSSAVVNYLIAKGADVNSVDRDGNNIGYYLIQSFGGGEGGRGGFNQNAPSKAVEFGNKWNLLKAKGLNLSAPQPNGNTLYHLAVTKGELSLIKDLQPLQIDVNAKNKEGITALHKAAMVAKDDAIMKYLLSIGAKKDIKTGFDESAFDLASENETLKKENVSLSFLK</sequence>
<dbReference type="AlphaFoldDB" id="A0A1H9QY85"/>
<dbReference type="PROSITE" id="PS50297">
    <property type="entry name" value="ANK_REP_REGION"/>
    <property type="match status" value="4"/>
</dbReference>
<dbReference type="InterPro" id="IPR002110">
    <property type="entry name" value="Ankyrin_rpt"/>
</dbReference>
<name>A0A1H9QY85_9SPHI</name>
<feature type="repeat" description="ANK" evidence="3">
    <location>
        <begin position="192"/>
        <end position="224"/>
    </location>
</feature>
<evidence type="ECO:0000313" key="5">
    <source>
        <dbReference type="EMBL" id="SER65426.1"/>
    </source>
</evidence>